<dbReference type="Proteomes" id="UP001163846">
    <property type="component" value="Unassembled WGS sequence"/>
</dbReference>
<feature type="transmembrane region" description="Helical" evidence="1">
    <location>
        <begin position="34"/>
        <end position="53"/>
    </location>
</feature>
<organism evidence="2 3">
    <name type="scientific">Lentinula raphanica</name>
    <dbReference type="NCBI Taxonomy" id="153919"/>
    <lineage>
        <taxon>Eukaryota</taxon>
        <taxon>Fungi</taxon>
        <taxon>Dikarya</taxon>
        <taxon>Basidiomycota</taxon>
        <taxon>Agaricomycotina</taxon>
        <taxon>Agaricomycetes</taxon>
        <taxon>Agaricomycetidae</taxon>
        <taxon>Agaricales</taxon>
        <taxon>Marasmiineae</taxon>
        <taxon>Omphalotaceae</taxon>
        <taxon>Lentinula</taxon>
    </lineage>
</organism>
<protein>
    <submittedName>
        <fullName evidence="2">Uncharacterized protein</fullName>
    </submittedName>
</protein>
<keyword evidence="1" id="KW-0812">Transmembrane</keyword>
<evidence type="ECO:0000313" key="2">
    <source>
        <dbReference type="EMBL" id="KAJ3834276.1"/>
    </source>
</evidence>
<dbReference type="AlphaFoldDB" id="A0AA38P184"/>
<name>A0AA38P184_9AGAR</name>
<evidence type="ECO:0000313" key="3">
    <source>
        <dbReference type="Proteomes" id="UP001163846"/>
    </source>
</evidence>
<dbReference type="EMBL" id="MU806555">
    <property type="protein sequence ID" value="KAJ3834276.1"/>
    <property type="molecule type" value="Genomic_DNA"/>
</dbReference>
<keyword evidence="1" id="KW-1133">Transmembrane helix</keyword>
<evidence type="ECO:0000256" key="1">
    <source>
        <dbReference type="SAM" id="Phobius"/>
    </source>
</evidence>
<reference evidence="2" key="1">
    <citation type="submission" date="2022-08" db="EMBL/GenBank/DDBJ databases">
        <authorList>
            <consortium name="DOE Joint Genome Institute"/>
            <person name="Min B."/>
            <person name="Riley R."/>
            <person name="Sierra-Patev S."/>
            <person name="Naranjo-Ortiz M."/>
            <person name="Looney B."/>
            <person name="Konkel Z."/>
            <person name="Slot J.C."/>
            <person name="Sakamoto Y."/>
            <person name="Steenwyk J.L."/>
            <person name="Rokas A."/>
            <person name="Carro J."/>
            <person name="Camarero S."/>
            <person name="Ferreira P."/>
            <person name="Molpeceres G."/>
            <person name="Ruiz-Duenas F.J."/>
            <person name="Serrano A."/>
            <person name="Henrissat B."/>
            <person name="Drula E."/>
            <person name="Hughes K.W."/>
            <person name="Mata J.L."/>
            <person name="Ishikawa N.K."/>
            <person name="Vargas-Isla R."/>
            <person name="Ushijima S."/>
            <person name="Smith C.A."/>
            <person name="Ahrendt S."/>
            <person name="Andreopoulos W."/>
            <person name="He G."/>
            <person name="Labutti K."/>
            <person name="Lipzen A."/>
            <person name="Ng V."/>
            <person name="Sandor L."/>
            <person name="Barry K."/>
            <person name="Martinez A.T."/>
            <person name="Xiao Y."/>
            <person name="Gibbons J.G."/>
            <person name="Terashima K."/>
            <person name="Hibbett D.S."/>
            <person name="Grigoriev I.V."/>
        </authorList>
    </citation>
    <scope>NUCLEOTIDE SEQUENCE</scope>
    <source>
        <strain evidence="2">TFB9207</strain>
    </source>
</reference>
<proteinExistence type="predicted"/>
<sequence>MYHSFDSAFAVLYSNVSIPDLNSRTHIPLVLSAVLHRFFIYLPYLPAICSHYYGHPRSFTSSSLENFRFYLRFYLMDFSFLTLNVTCSCQSIIYCVYFM</sequence>
<keyword evidence="3" id="KW-1185">Reference proteome</keyword>
<keyword evidence="1" id="KW-0472">Membrane</keyword>
<accession>A0AA38P184</accession>
<gene>
    <name evidence="2" type="ORF">F5878DRAFT_368111</name>
</gene>
<feature type="transmembrane region" description="Helical" evidence="1">
    <location>
        <begin position="73"/>
        <end position="97"/>
    </location>
</feature>
<comment type="caution">
    <text evidence="2">The sequence shown here is derived from an EMBL/GenBank/DDBJ whole genome shotgun (WGS) entry which is preliminary data.</text>
</comment>